<gene>
    <name evidence="3" type="ORF">HNP76_001792</name>
</gene>
<dbReference type="SUPFAM" id="SSF52402">
    <property type="entry name" value="Adenine nucleotide alpha hydrolases-like"/>
    <property type="match status" value="1"/>
</dbReference>
<evidence type="ECO:0000313" key="4">
    <source>
        <dbReference type="Proteomes" id="UP000518887"/>
    </source>
</evidence>
<keyword evidence="4" id="KW-1185">Reference proteome</keyword>
<dbReference type="CDD" id="cd00293">
    <property type="entry name" value="USP-like"/>
    <property type="match status" value="1"/>
</dbReference>
<sequence>MIKPLFQKIVVAVNGSESSIHAAMYGILLSKQYKCELKAIYVVDTSTLRQLTMSKIFIEEESVDYEKCLEEDGRRYLSYLENLAKEKDVKIKTELKKGAIWSELIKSAEDFGADLILVGGREPAKDGGRNSVRYDKVSNTKSEIIGSAGCNVLVVKMPEIEKLFKIA</sequence>
<evidence type="ECO:0000313" key="3">
    <source>
        <dbReference type="EMBL" id="MBB5226419.1"/>
    </source>
</evidence>
<dbReference type="InterPro" id="IPR014729">
    <property type="entry name" value="Rossmann-like_a/b/a_fold"/>
</dbReference>
<dbReference type="PANTHER" id="PTHR46268:SF6">
    <property type="entry name" value="UNIVERSAL STRESS PROTEIN UP12"/>
    <property type="match status" value="1"/>
</dbReference>
<proteinExistence type="inferred from homology"/>
<comment type="similarity">
    <text evidence="1">Belongs to the universal stress protein A family.</text>
</comment>
<dbReference type="InterPro" id="IPR006016">
    <property type="entry name" value="UspA"/>
</dbReference>
<comment type="caution">
    <text evidence="3">The sequence shown here is derived from an EMBL/GenBank/DDBJ whole genome shotgun (WGS) entry which is preliminary data.</text>
</comment>
<evidence type="ECO:0000256" key="1">
    <source>
        <dbReference type="ARBA" id="ARBA00008791"/>
    </source>
</evidence>
<reference evidence="3 4" key="1">
    <citation type="submission" date="2020-08" db="EMBL/GenBank/DDBJ databases">
        <title>Genomic Encyclopedia of Type Strains, Phase IV (KMG-IV): sequencing the most valuable type-strain genomes for metagenomic binning, comparative biology and taxonomic classification.</title>
        <authorList>
            <person name="Goeker M."/>
        </authorList>
    </citation>
    <scope>NUCLEOTIDE SEQUENCE [LARGE SCALE GENOMIC DNA]</scope>
    <source>
        <strain evidence="3 4">DSM 103462</strain>
    </source>
</reference>
<protein>
    <submittedName>
        <fullName evidence="3">Nucleotide-binding universal stress UspA family protein</fullName>
    </submittedName>
</protein>
<dbReference type="RefSeq" id="WP_184659659.1">
    <property type="nucleotide sequence ID" value="NZ_CP031518.1"/>
</dbReference>
<dbReference type="Proteomes" id="UP000518887">
    <property type="component" value="Unassembled WGS sequence"/>
</dbReference>
<name>A0A7W8G9N5_9SPIR</name>
<dbReference type="Pfam" id="PF00582">
    <property type="entry name" value="Usp"/>
    <property type="match status" value="1"/>
</dbReference>
<dbReference type="Gene3D" id="3.40.50.620">
    <property type="entry name" value="HUPs"/>
    <property type="match status" value="1"/>
</dbReference>
<organism evidence="3 4">
    <name type="scientific">Treponema ruminis</name>
    <dbReference type="NCBI Taxonomy" id="744515"/>
    <lineage>
        <taxon>Bacteria</taxon>
        <taxon>Pseudomonadati</taxon>
        <taxon>Spirochaetota</taxon>
        <taxon>Spirochaetia</taxon>
        <taxon>Spirochaetales</taxon>
        <taxon>Treponemataceae</taxon>
        <taxon>Treponema</taxon>
    </lineage>
</organism>
<evidence type="ECO:0000259" key="2">
    <source>
        <dbReference type="Pfam" id="PF00582"/>
    </source>
</evidence>
<dbReference type="PANTHER" id="PTHR46268">
    <property type="entry name" value="STRESS RESPONSE PROTEIN NHAX"/>
    <property type="match status" value="1"/>
</dbReference>
<dbReference type="EMBL" id="JACHFQ010000005">
    <property type="protein sequence ID" value="MBB5226419.1"/>
    <property type="molecule type" value="Genomic_DNA"/>
</dbReference>
<accession>A0A7W8G9N5</accession>
<dbReference type="AlphaFoldDB" id="A0A7W8G9N5"/>
<feature type="domain" description="UspA" evidence="2">
    <location>
        <begin position="6"/>
        <end position="156"/>
    </location>
</feature>